<name>A0ABV8U1R8_9ACTN</name>
<feature type="compositionally biased region" description="Basic and acidic residues" evidence="1">
    <location>
        <begin position="160"/>
        <end position="171"/>
    </location>
</feature>
<proteinExistence type="predicted"/>
<dbReference type="Proteomes" id="UP001595823">
    <property type="component" value="Unassembled WGS sequence"/>
</dbReference>
<evidence type="ECO:0000256" key="1">
    <source>
        <dbReference type="SAM" id="MobiDB-lite"/>
    </source>
</evidence>
<evidence type="ECO:0000313" key="3">
    <source>
        <dbReference type="Proteomes" id="UP001595823"/>
    </source>
</evidence>
<feature type="compositionally biased region" description="Basic and acidic residues" evidence="1">
    <location>
        <begin position="186"/>
        <end position="203"/>
    </location>
</feature>
<comment type="caution">
    <text evidence="2">The sequence shown here is derived from an EMBL/GenBank/DDBJ whole genome shotgun (WGS) entry which is preliminary data.</text>
</comment>
<gene>
    <name evidence="2" type="ORF">ACFPET_16340</name>
</gene>
<protein>
    <submittedName>
        <fullName evidence="2">Uncharacterized protein</fullName>
    </submittedName>
</protein>
<reference evidence="3" key="1">
    <citation type="journal article" date="2019" name="Int. J. Syst. Evol. Microbiol.">
        <title>The Global Catalogue of Microorganisms (GCM) 10K type strain sequencing project: providing services to taxonomists for standard genome sequencing and annotation.</title>
        <authorList>
            <consortium name="The Broad Institute Genomics Platform"/>
            <consortium name="The Broad Institute Genome Sequencing Center for Infectious Disease"/>
            <person name="Wu L."/>
            <person name="Ma J."/>
        </authorList>
    </citation>
    <scope>NUCLEOTIDE SEQUENCE [LARGE SCALE GENOMIC DNA]</scope>
    <source>
        <strain evidence="3">IBRC-M 10908</strain>
    </source>
</reference>
<evidence type="ECO:0000313" key="2">
    <source>
        <dbReference type="EMBL" id="MFC4336771.1"/>
    </source>
</evidence>
<accession>A0ABV8U1R8</accession>
<organism evidence="2 3">
    <name type="scientific">Salininema proteolyticum</name>
    <dbReference type="NCBI Taxonomy" id="1607685"/>
    <lineage>
        <taxon>Bacteria</taxon>
        <taxon>Bacillati</taxon>
        <taxon>Actinomycetota</taxon>
        <taxon>Actinomycetes</taxon>
        <taxon>Glycomycetales</taxon>
        <taxon>Glycomycetaceae</taxon>
        <taxon>Salininema</taxon>
    </lineage>
</organism>
<keyword evidence="3" id="KW-1185">Reference proteome</keyword>
<dbReference type="EMBL" id="JBHSDK010000021">
    <property type="protein sequence ID" value="MFC4336771.1"/>
    <property type="molecule type" value="Genomic_DNA"/>
</dbReference>
<sequence length="272" mass="28561">MSRLEELAGRIRAVQEHANRLRTEALGTAEQAADVGRRLAGIGAENSARLLASADTALSNGRTALDSAVSSLERAGSSVGDALARSRGGGLTAPGSESIRVEAPRMPDAGSAEHWIGRRMDGSPPGAIPFRELDAFMGIRTEEASGGNGSRAAGVPSPRAPDDPPDPDRGLRRSQAFGRNLVRGAGDLKDYSEKVEKSAKDFIDSFDPPGDPAEYRTTTRVPEPQPVLRNADKDIESGDSPEVSGTLIIVSAIIAERVGRLLSRMKGGGRDG</sequence>
<feature type="region of interest" description="Disordered" evidence="1">
    <location>
        <begin position="142"/>
        <end position="241"/>
    </location>
</feature>
<dbReference type="RefSeq" id="WP_380623012.1">
    <property type="nucleotide sequence ID" value="NZ_JBHSDK010000021.1"/>
</dbReference>